<evidence type="ECO:0000256" key="6">
    <source>
        <dbReference type="ARBA" id="ARBA00022691"/>
    </source>
</evidence>
<dbReference type="InterPro" id="IPR000241">
    <property type="entry name" value="RlmKL-like_Mtase"/>
</dbReference>
<dbReference type="InterPro" id="IPR059073">
    <property type="entry name" value="TRMT11_N"/>
</dbReference>
<comment type="caution">
    <text evidence="13">The sequence shown here is derived from an EMBL/GenBank/DDBJ whole genome shotgun (WGS) entry which is preliminary data.</text>
</comment>
<accession>A0ABR3GNK3</accession>
<dbReference type="Gene3D" id="3.40.50.150">
    <property type="entry name" value="Vaccinia Virus protein VP39"/>
    <property type="match status" value="1"/>
</dbReference>
<dbReference type="PROSITE" id="PS00092">
    <property type="entry name" value="N6_MTASE"/>
    <property type="match status" value="1"/>
</dbReference>
<protein>
    <recommendedName>
        <fullName evidence="9">tRNA (guanine(10)-N(2))-methyltransferase</fullName>
        <ecNumber evidence="9">2.1.1.214</ecNumber>
    </recommendedName>
</protein>
<evidence type="ECO:0000313" key="14">
    <source>
        <dbReference type="Proteomes" id="UP001447188"/>
    </source>
</evidence>
<keyword evidence="8 10" id="KW-0694">RNA-binding</keyword>
<sequence length="448" mass="50919">MYPFGEDDPVKCLVYFAQIHETFRRAELDALGELYGINVEWEDYSDNSPFSIIKLASRREARKLVGRSILAKGIYELWGVAPDYNELHKFVRVNTAKMWPSCMGKSFKFYVEAFNGKRSQSEQHRIIEQFAYLGLDGSISMKNPEMTFNVMEEYKNKHVKAPTRVFLGRLLAVGSRHLVDTYDLKKRHYIGTTSMDAELGLITANFALTAPGKIAYDPFVGTGSFLVSCSQFGAYTLGSDIDGRQVRGKKGRSVLSNFKQYGLVSTYLDGFVSDLTNTPLRKTRFLDAIVCDPPYGVREGLRVLGSRDPEKAKEPVVRDGELRYLQDGYIPPKRPYSFLAMLDDILQFAADHLVSGGRLCFWMPTANEDFSQLDIPTHPELEIVSVCVQEFNKWSRRLLTYSRKKGDPIIEQAASRSAEIAEPEKKKVTADELNTFRKKYFEGFRPVS</sequence>
<evidence type="ECO:0000256" key="8">
    <source>
        <dbReference type="ARBA" id="ARBA00022884"/>
    </source>
</evidence>
<dbReference type="Pfam" id="PF01170">
    <property type="entry name" value="UPF0020"/>
    <property type="match status" value="1"/>
</dbReference>
<dbReference type="InterPro" id="IPR016691">
    <property type="entry name" value="TRMT11"/>
</dbReference>
<dbReference type="EMBL" id="JBBBZM010000034">
    <property type="protein sequence ID" value="KAL0637513.1"/>
    <property type="molecule type" value="Genomic_DNA"/>
</dbReference>
<dbReference type="Pfam" id="PF25904">
    <property type="entry name" value="Tmrp11_N"/>
    <property type="match status" value="1"/>
</dbReference>
<gene>
    <name evidence="13" type="ORF">Q9L58_003570</name>
</gene>
<comment type="subcellular location">
    <subcellularLocation>
        <location evidence="1">Cytoplasm</location>
    </subcellularLocation>
</comment>
<evidence type="ECO:0000256" key="3">
    <source>
        <dbReference type="ARBA" id="ARBA00022555"/>
    </source>
</evidence>
<proteinExistence type="inferred from homology"/>
<dbReference type="InterPro" id="IPR002052">
    <property type="entry name" value="DNA_methylase_N6_adenine_CS"/>
</dbReference>
<evidence type="ECO:0000256" key="2">
    <source>
        <dbReference type="ARBA" id="ARBA00022490"/>
    </source>
</evidence>
<comment type="similarity">
    <text evidence="10">Belongs to the class I-like SAM-binding methyltransferase superfamily. TRM11 methyltransferase family.</text>
</comment>
<keyword evidence="5 10" id="KW-0808">Transferase</keyword>
<keyword evidence="4 10" id="KW-0489">Methyltransferase</keyword>
<keyword evidence="3 10" id="KW-0820">tRNA-binding</keyword>
<dbReference type="EC" id="2.1.1.214" evidence="9"/>
<evidence type="ECO:0000256" key="9">
    <source>
        <dbReference type="ARBA" id="ARBA00066937"/>
    </source>
</evidence>
<evidence type="ECO:0000256" key="10">
    <source>
        <dbReference type="PROSITE-ProRule" id="PRU00959"/>
    </source>
</evidence>
<keyword evidence="7 10" id="KW-0819">tRNA processing</keyword>
<dbReference type="InterPro" id="IPR029063">
    <property type="entry name" value="SAM-dependent_MTases_sf"/>
</dbReference>
<keyword evidence="14" id="KW-1185">Reference proteome</keyword>
<dbReference type="Proteomes" id="UP001447188">
    <property type="component" value="Unassembled WGS sequence"/>
</dbReference>
<evidence type="ECO:0000259" key="11">
    <source>
        <dbReference type="Pfam" id="PF01170"/>
    </source>
</evidence>
<evidence type="ECO:0000256" key="1">
    <source>
        <dbReference type="ARBA" id="ARBA00004496"/>
    </source>
</evidence>
<dbReference type="SUPFAM" id="SSF53335">
    <property type="entry name" value="S-adenosyl-L-methionine-dependent methyltransferases"/>
    <property type="match status" value="1"/>
</dbReference>
<feature type="domain" description="Ribosomal RNA large subunit methyltransferase K/L-like methyltransferase" evidence="11">
    <location>
        <begin position="186"/>
        <end position="298"/>
    </location>
</feature>
<dbReference type="PANTHER" id="PTHR13370">
    <property type="entry name" value="RNA METHYLASE-RELATED"/>
    <property type="match status" value="1"/>
</dbReference>
<feature type="domain" description="tRNA (guanine(10)-N(2))-methyltransferase TRMT11 N-terminal" evidence="12">
    <location>
        <begin position="11"/>
        <end position="176"/>
    </location>
</feature>
<evidence type="ECO:0000259" key="12">
    <source>
        <dbReference type="Pfam" id="PF25904"/>
    </source>
</evidence>
<evidence type="ECO:0000256" key="7">
    <source>
        <dbReference type="ARBA" id="ARBA00022694"/>
    </source>
</evidence>
<dbReference type="PROSITE" id="PS51627">
    <property type="entry name" value="SAM_MT_TRM11"/>
    <property type="match status" value="1"/>
</dbReference>
<evidence type="ECO:0000313" key="13">
    <source>
        <dbReference type="EMBL" id="KAL0637513.1"/>
    </source>
</evidence>
<reference evidence="13 14" key="1">
    <citation type="submission" date="2024-02" db="EMBL/GenBank/DDBJ databases">
        <title>Discinaceae phylogenomics.</title>
        <authorList>
            <person name="Dirks A.C."/>
            <person name="James T.Y."/>
        </authorList>
    </citation>
    <scope>NUCLEOTIDE SEQUENCE [LARGE SCALE GENOMIC DNA]</scope>
    <source>
        <strain evidence="13 14">ACD0624</strain>
    </source>
</reference>
<keyword evidence="6 10" id="KW-0949">S-adenosyl-L-methionine</keyword>
<evidence type="ECO:0000256" key="5">
    <source>
        <dbReference type="ARBA" id="ARBA00022679"/>
    </source>
</evidence>
<keyword evidence="2" id="KW-0963">Cytoplasm</keyword>
<evidence type="ECO:0000256" key="4">
    <source>
        <dbReference type="ARBA" id="ARBA00022603"/>
    </source>
</evidence>
<name>A0ABR3GNK3_9PEZI</name>
<organism evidence="13 14">
    <name type="scientific">Discina gigas</name>
    <dbReference type="NCBI Taxonomy" id="1032678"/>
    <lineage>
        <taxon>Eukaryota</taxon>
        <taxon>Fungi</taxon>
        <taxon>Dikarya</taxon>
        <taxon>Ascomycota</taxon>
        <taxon>Pezizomycotina</taxon>
        <taxon>Pezizomycetes</taxon>
        <taxon>Pezizales</taxon>
        <taxon>Discinaceae</taxon>
        <taxon>Discina</taxon>
    </lineage>
</organism>
<dbReference type="PANTHER" id="PTHR13370:SF3">
    <property type="entry name" value="TRNA (GUANINE(10)-N2)-METHYLTRANSFERASE HOMOLOG"/>
    <property type="match status" value="1"/>
</dbReference>
<dbReference type="PIRSF" id="PIRSF017259">
    <property type="entry name" value="tRNA_mtfrase_TRM11"/>
    <property type="match status" value="1"/>
</dbReference>